<dbReference type="SUPFAM" id="SSF46689">
    <property type="entry name" value="Homeodomain-like"/>
    <property type="match status" value="1"/>
</dbReference>
<dbReference type="Proteomes" id="UP000185829">
    <property type="component" value="Unassembled WGS sequence"/>
</dbReference>
<feature type="domain" description="HTH tetR-type" evidence="3">
    <location>
        <begin position="12"/>
        <end position="72"/>
    </location>
</feature>
<evidence type="ECO:0000256" key="2">
    <source>
        <dbReference type="PROSITE-ProRule" id="PRU00335"/>
    </source>
</evidence>
<comment type="caution">
    <text evidence="4">The sequence shown here is derived from an EMBL/GenBank/DDBJ whole genome shotgun (WGS) entry which is preliminary data.</text>
</comment>
<dbReference type="Pfam" id="PF00440">
    <property type="entry name" value="TetR_N"/>
    <property type="match status" value="1"/>
</dbReference>
<name>A0A9X8WMX1_9BACI</name>
<dbReference type="EMBL" id="FTMX01000009">
    <property type="protein sequence ID" value="SIS02540.1"/>
    <property type="molecule type" value="Genomic_DNA"/>
</dbReference>
<organism evidence="4 5">
    <name type="scientific">Peribacillus simplex</name>
    <dbReference type="NCBI Taxonomy" id="1478"/>
    <lineage>
        <taxon>Bacteria</taxon>
        <taxon>Bacillati</taxon>
        <taxon>Bacillota</taxon>
        <taxon>Bacilli</taxon>
        <taxon>Bacillales</taxon>
        <taxon>Bacillaceae</taxon>
        <taxon>Peribacillus</taxon>
    </lineage>
</organism>
<accession>A0A9X8WMX1</accession>
<feature type="DNA-binding region" description="H-T-H motif" evidence="2">
    <location>
        <begin position="35"/>
        <end position="54"/>
    </location>
</feature>
<evidence type="ECO:0000259" key="3">
    <source>
        <dbReference type="PROSITE" id="PS50977"/>
    </source>
</evidence>
<evidence type="ECO:0000313" key="4">
    <source>
        <dbReference type="EMBL" id="SIS02540.1"/>
    </source>
</evidence>
<dbReference type="InterPro" id="IPR001647">
    <property type="entry name" value="HTH_TetR"/>
</dbReference>
<dbReference type="GO" id="GO:0003677">
    <property type="term" value="F:DNA binding"/>
    <property type="evidence" value="ECO:0007669"/>
    <property type="project" value="UniProtKB-UniRule"/>
</dbReference>
<dbReference type="AlphaFoldDB" id="A0A9X8WMX1"/>
<reference evidence="4 5" key="1">
    <citation type="submission" date="2017-01" db="EMBL/GenBank/DDBJ databases">
        <authorList>
            <person name="Varghese N."/>
            <person name="Submissions S."/>
        </authorList>
    </citation>
    <scope>NUCLEOTIDE SEQUENCE [LARGE SCALE GENOMIC DNA]</scope>
    <source>
        <strain evidence="4 5">RUG2-6</strain>
    </source>
</reference>
<protein>
    <submittedName>
        <fullName evidence="4">Transcriptional regulator, TetR family</fullName>
    </submittedName>
</protein>
<dbReference type="RefSeq" id="WP_076371848.1">
    <property type="nucleotide sequence ID" value="NZ_FTMX01000009.1"/>
</dbReference>
<proteinExistence type="predicted"/>
<dbReference type="Gene3D" id="1.10.357.10">
    <property type="entry name" value="Tetracycline Repressor, domain 2"/>
    <property type="match status" value="1"/>
</dbReference>
<dbReference type="InterPro" id="IPR009057">
    <property type="entry name" value="Homeodomain-like_sf"/>
</dbReference>
<evidence type="ECO:0000313" key="5">
    <source>
        <dbReference type="Proteomes" id="UP000185829"/>
    </source>
</evidence>
<sequence length="222" mass="26547">MEHEEVLLLKRREMQDKLIFKLIGKIRKSGFQHLKMEDIAKLMDVSRATLYKYFSNKEEIIGRFTDGLITYIKGMENTEQEFNFYNGFQQHFEQSVSLALLITDEFLQELKNTYPDIYVKLTVELNKRNEQLKAYYTKGMEQNVFNKINPTIIILQNHLFNTLFDPKYLMTNQLTIDQALRDFYHLQKVQLFLPQHVLKVNDDLMEPKINYLTQKITNILYT</sequence>
<dbReference type="PROSITE" id="PS50977">
    <property type="entry name" value="HTH_TETR_2"/>
    <property type="match status" value="1"/>
</dbReference>
<gene>
    <name evidence="4" type="ORF">SAMN05878482_109144</name>
</gene>
<keyword evidence="1 2" id="KW-0238">DNA-binding</keyword>
<evidence type="ECO:0000256" key="1">
    <source>
        <dbReference type="ARBA" id="ARBA00023125"/>
    </source>
</evidence>